<dbReference type="Proteomes" id="UP000299102">
    <property type="component" value="Unassembled WGS sequence"/>
</dbReference>
<accession>A0A4C1TNZ6</accession>
<evidence type="ECO:0000313" key="1">
    <source>
        <dbReference type="EMBL" id="GBP15671.1"/>
    </source>
</evidence>
<comment type="caution">
    <text evidence="1">The sequence shown here is derived from an EMBL/GenBank/DDBJ whole genome shotgun (WGS) entry which is preliminary data.</text>
</comment>
<sequence>MKSARGNSFTSKLSNLTINRRLRAQVYVAFCYEDCSDELINLIPAVDFRYSPETPSSPSRRLASYQRELMSNFLLRTAKLWNDPSSAVFPVHQEKEFIKKRAHFLLKGRQRRSDFHDGRTCPWATVIYANCQKSHIK</sequence>
<name>A0A4C1TNZ6_EUMVA</name>
<keyword evidence="2" id="KW-1185">Reference proteome</keyword>
<gene>
    <name evidence="1" type="ORF">EVAR_5363_1</name>
</gene>
<proteinExistence type="predicted"/>
<organism evidence="1 2">
    <name type="scientific">Eumeta variegata</name>
    <name type="common">Bagworm moth</name>
    <name type="synonym">Eumeta japonica</name>
    <dbReference type="NCBI Taxonomy" id="151549"/>
    <lineage>
        <taxon>Eukaryota</taxon>
        <taxon>Metazoa</taxon>
        <taxon>Ecdysozoa</taxon>
        <taxon>Arthropoda</taxon>
        <taxon>Hexapoda</taxon>
        <taxon>Insecta</taxon>
        <taxon>Pterygota</taxon>
        <taxon>Neoptera</taxon>
        <taxon>Endopterygota</taxon>
        <taxon>Lepidoptera</taxon>
        <taxon>Glossata</taxon>
        <taxon>Ditrysia</taxon>
        <taxon>Tineoidea</taxon>
        <taxon>Psychidae</taxon>
        <taxon>Oiketicinae</taxon>
        <taxon>Eumeta</taxon>
    </lineage>
</organism>
<protein>
    <submittedName>
        <fullName evidence="1">Uncharacterized protein</fullName>
    </submittedName>
</protein>
<evidence type="ECO:0000313" key="2">
    <source>
        <dbReference type="Proteomes" id="UP000299102"/>
    </source>
</evidence>
<dbReference type="AlphaFoldDB" id="A0A4C1TNZ6"/>
<dbReference type="EMBL" id="BGZK01000073">
    <property type="protein sequence ID" value="GBP15671.1"/>
    <property type="molecule type" value="Genomic_DNA"/>
</dbReference>
<reference evidence="1 2" key="1">
    <citation type="journal article" date="2019" name="Commun. Biol.">
        <title>The bagworm genome reveals a unique fibroin gene that provides high tensile strength.</title>
        <authorList>
            <person name="Kono N."/>
            <person name="Nakamura H."/>
            <person name="Ohtoshi R."/>
            <person name="Tomita M."/>
            <person name="Numata K."/>
            <person name="Arakawa K."/>
        </authorList>
    </citation>
    <scope>NUCLEOTIDE SEQUENCE [LARGE SCALE GENOMIC DNA]</scope>
</reference>